<gene>
    <name evidence="5" type="ORF">J0A68_19515</name>
</gene>
<evidence type="ECO:0000313" key="5">
    <source>
        <dbReference type="EMBL" id="MBN7813153.1"/>
    </source>
</evidence>
<accession>A0ABS3C7Z7</accession>
<evidence type="ECO:0000256" key="2">
    <source>
        <dbReference type="ARBA" id="ARBA00022679"/>
    </source>
</evidence>
<dbReference type="Gene3D" id="3.90.1510.10">
    <property type="entry name" value="Glycerate kinase, domain 2"/>
    <property type="match status" value="1"/>
</dbReference>
<dbReference type="Proteomes" id="UP000664317">
    <property type="component" value="Unassembled WGS sequence"/>
</dbReference>
<dbReference type="InterPro" id="IPR018193">
    <property type="entry name" value="Glyc_kinase_flavodox-like_fold"/>
</dbReference>
<dbReference type="Pfam" id="PF02595">
    <property type="entry name" value="Gly_kinase"/>
    <property type="match status" value="1"/>
</dbReference>
<dbReference type="PANTHER" id="PTHR21599">
    <property type="entry name" value="GLYCERATE KINASE"/>
    <property type="match status" value="1"/>
</dbReference>
<proteinExistence type="inferred from homology"/>
<dbReference type="NCBIfam" id="TIGR00045">
    <property type="entry name" value="glycerate kinase"/>
    <property type="match status" value="1"/>
</dbReference>
<comment type="caution">
    <text evidence="5">The sequence shown here is derived from an EMBL/GenBank/DDBJ whole genome shotgun (WGS) entry which is preliminary data.</text>
</comment>
<dbReference type="Gene3D" id="3.40.50.10350">
    <property type="entry name" value="Glycerate kinase, domain 1"/>
    <property type="match status" value="1"/>
</dbReference>
<keyword evidence="6" id="KW-1185">Reference proteome</keyword>
<dbReference type="RefSeq" id="WP_206579929.1">
    <property type="nucleotide sequence ID" value="NZ_JAFKCT010000010.1"/>
</dbReference>
<sequence>MNFLIAPNAFKGTIAADDAATLIAGEINKRPGTNCLQQPVADGGDGTCQLLIDSLGLEKVPVRTLNAVGQGAMGYFGWDPVELKAYLDISTASGIGVLDKHQRDPYITSTFGTGLLIRAAVDYGAKEVILGLGGSATVDMGIGILSALGVLFLDENGREIPAFSPGYLRKIQHIQRSPQVPVIAFTLLCDVRNPFLGAEGAVPVFGPQKGLKEDQMHEFHKDCERVLDLLIRKSKRDWVDSPGFGAAGGVALGLSFFFPSEIRFGASYFFELVEMREKVLWSDWIVTGEGQYDSQSDQGKASYELLGLAKTLDKKTALITSGQGARDSGFDVVLELPSLDFSRVDFRERARENLKKVVSQAMAEGKLL</sequence>
<evidence type="ECO:0000256" key="3">
    <source>
        <dbReference type="ARBA" id="ARBA00022777"/>
    </source>
</evidence>
<dbReference type="PANTHER" id="PTHR21599:SF0">
    <property type="entry name" value="GLYCERATE KINASE"/>
    <property type="match status" value="1"/>
</dbReference>
<evidence type="ECO:0000256" key="4">
    <source>
        <dbReference type="PIRNR" id="PIRNR006078"/>
    </source>
</evidence>
<evidence type="ECO:0000313" key="6">
    <source>
        <dbReference type="Proteomes" id="UP000664317"/>
    </source>
</evidence>
<keyword evidence="2 4" id="KW-0808">Transferase</keyword>
<comment type="similarity">
    <text evidence="1 4">Belongs to the glycerate kinase type-1 family.</text>
</comment>
<name>A0ABS3C7Z7_9BACT</name>
<organism evidence="5 6">
    <name type="scientific">Algoriphagus oliviformis</name>
    <dbReference type="NCBI Taxonomy" id="2811231"/>
    <lineage>
        <taxon>Bacteria</taxon>
        <taxon>Pseudomonadati</taxon>
        <taxon>Bacteroidota</taxon>
        <taxon>Cytophagia</taxon>
        <taxon>Cytophagales</taxon>
        <taxon>Cyclobacteriaceae</taxon>
        <taxon>Algoriphagus</taxon>
    </lineage>
</organism>
<dbReference type="InterPro" id="IPR036129">
    <property type="entry name" value="Glycerate_kinase_sf"/>
</dbReference>
<dbReference type="SUPFAM" id="SSF110738">
    <property type="entry name" value="Glycerate kinase I"/>
    <property type="match status" value="1"/>
</dbReference>
<dbReference type="PIRSF" id="PIRSF006078">
    <property type="entry name" value="GlxK"/>
    <property type="match status" value="1"/>
</dbReference>
<protein>
    <submittedName>
        <fullName evidence="5">Glycerate kinase</fullName>
    </submittedName>
</protein>
<keyword evidence="3 4" id="KW-0418">Kinase</keyword>
<reference evidence="5 6" key="1">
    <citation type="submission" date="2021-03" db="EMBL/GenBank/DDBJ databases">
        <title>novel species isolated from a fishpond in China.</title>
        <authorList>
            <person name="Lu H."/>
            <person name="Cai Z."/>
        </authorList>
    </citation>
    <scope>NUCLEOTIDE SEQUENCE [LARGE SCALE GENOMIC DNA]</scope>
    <source>
        <strain evidence="5 6">H41</strain>
    </source>
</reference>
<dbReference type="GO" id="GO:0016301">
    <property type="term" value="F:kinase activity"/>
    <property type="evidence" value="ECO:0007669"/>
    <property type="project" value="UniProtKB-KW"/>
</dbReference>
<dbReference type="InterPro" id="IPR004381">
    <property type="entry name" value="Glycerate_kinase"/>
</dbReference>
<dbReference type="EMBL" id="JAFKCT010000010">
    <property type="protein sequence ID" value="MBN7813153.1"/>
    <property type="molecule type" value="Genomic_DNA"/>
</dbReference>
<dbReference type="InterPro" id="IPR018197">
    <property type="entry name" value="Glycerate_kinase_RE-like"/>
</dbReference>
<evidence type="ECO:0000256" key="1">
    <source>
        <dbReference type="ARBA" id="ARBA00006284"/>
    </source>
</evidence>